<evidence type="ECO:0000256" key="3">
    <source>
        <dbReference type="ARBA" id="ARBA00022448"/>
    </source>
</evidence>
<dbReference type="PANTHER" id="PTHR30026:SF20">
    <property type="entry name" value="OUTER MEMBRANE PROTEIN TOLC"/>
    <property type="match status" value="1"/>
</dbReference>
<keyword evidence="8" id="KW-0732">Signal</keyword>
<reference evidence="9 10" key="1">
    <citation type="submission" date="2020-12" db="EMBL/GenBank/DDBJ databases">
        <title>Bacterial novel species Pedobacter sp. SD-b isolated from soil.</title>
        <authorList>
            <person name="Jung H.-Y."/>
        </authorList>
    </citation>
    <scope>NUCLEOTIDE SEQUENCE [LARGE SCALE GENOMIC DNA]</scope>
    <source>
        <strain evidence="9 10">SD-b</strain>
    </source>
</reference>
<evidence type="ECO:0000256" key="7">
    <source>
        <dbReference type="ARBA" id="ARBA00023237"/>
    </source>
</evidence>
<keyword evidence="6" id="KW-0472">Membrane</keyword>
<keyword evidence="4" id="KW-1134">Transmembrane beta strand</keyword>
<evidence type="ECO:0000256" key="1">
    <source>
        <dbReference type="ARBA" id="ARBA00004442"/>
    </source>
</evidence>
<evidence type="ECO:0000313" key="10">
    <source>
        <dbReference type="Proteomes" id="UP000660024"/>
    </source>
</evidence>
<feature type="chain" id="PRO_5045952040" evidence="8">
    <location>
        <begin position="27"/>
        <end position="445"/>
    </location>
</feature>
<name>A0ABS1BMD2_9SPHI</name>
<dbReference type="InterPro" id="IPR003423">
    <property type="entry name" value="OMP_efflux"/>
</dbReference>
<comment type="caution">
    <text evidence="9">The sequence shown here is derived from an EMBL/GenBank/DDBJ whole genome shotgun (WGS) entry which is preliminary data.</text>
</comment>
<organism evidence="9 10">
    <name type="scientific">Pedobacter segetis</name>
    <dbReference type="NCBI Taxonomy" id="2793069"/>
    <lineage>
        <taxon>Bacteria</taxon>
        <taxon>Pseudomonadati</taxon>
        <taxon>Bacteroidota</taxon>
        <taxon>Sphingobacteriia</taxon>
        <taxon>Sphingobacteriales</taxon>
        <taxon>Sphingobacteriaceae</taxon>
        <taxon>Pedobacter</taxon>
    </lineage>
</organism>
<evidence type="ECO:0000256" key="6">
    <source>
        <dbReference type="ARBA" id="ARBA00023136"/>
    </source>
</evidence>
<evidence type="ECO:0000256" key="5">
    <source>
        <dbReference type="ARBA" id="ARBA00022692"/>
    </source>
</evidence>
<protein>
    <submittedName>
        <fullName evidence="9">TolC family protein</fullName>
    </submittedName>
</protein>
<accession>A0ABS1BMD2</accession>
<keyword evidence="10" id="KW-1185">Reference proteome</keyword>
<dbReference type="EMBL" id="JAEHFY010000020">
    <property type="protein sequence ID" value="MBK0383963.1"/>
    <property type="molecule type" value="Genomic_DNA"/>
</dbReference>
<evidence type="ECO:0000256" key="2">
    <source>
        <dbReference type="ARBA" id="ARBA00007613"/>
    </source>
</evidence>
<dbReference type="RefSeq" id="WP_200587239.1">
    <property type="nucleotide sequence ID" value="NZ_JAEHFY010000020.1"/>
</dbReference>
<dbReference type="Pfam" id="PF02321">
    <property type="entry name" value="OEP"/>
    <property type="match status" value="2"/>
</dbReference>
<evidence type="ECO:0000313" key="9">
    <source>
        <dbReference type="EMBL" id="MBK0383963.1"/>
    </source>
</evidence>
<dbReference type="Proteomes" id="UP000660024">
    <property type="component" value="Unassembled WGS sequence"/>
</dbReference>
<comment type="subcellular location">
    <subcellularLocation>
        <location evidence="1">Cell outer membrane</location>
    </subcellularLocation>
</comment>
<dbReference type="InterPro" id="IPR051906">
    <property type="entry name" value="TolC-like"/>
</dbReference>
<dbReference type="Gene3D" id="1.20.1600.10">
    <property type="entry name" value="Outer membrane efflux proteins (OEP)"/>
    <property type="match status" value="1"/>
</dbReference>
<keyword evidence="5" id="KW-0812">Transmembrane</keyword>
<proteinExistence type="inferred from homology"/>
<feature type="signal peptide" evidence="8">
    <location>
        <begin position="1"/>
        <end position="26"/>
    </location>
</feature>
<dbReference type="PANTHER" id="PTHR30026">
    <property type="entry name" value="OUTER MEMBRANE PROTEIN TOLC"/>
    <property type="match status" value="1"/>
</dbReference>
<sequence>MNRYISKKIIKLSLFLASLLPFSALAQTTQPDSLLKEVTLNNAIEYALKRQPTLQQAYLDEKITESTIKSKLADWYPQVNFNYNLQHNFIVQTSVIGGNPVKLGVDNTSSAQFYASQNIFNRDALLAANTKGDVLLQAKQNTASNKIDLVANISKAFYNVLSTIQQIKISNSNISRLERSLKDAYNQYEAGITDKIDYKRATITLNNTKANQKSNEVILNARLAFLKSLMNYPKNEKLNIVYDSLQLENEVFLDTTQTLVDNNRIEFAQLQTQRRLLDANLKYNKWSYLPSVSANGAYNFNFQNNNFGNLYNKSFPNSYAGITLGIPIFQGGKRRDNINIAEFRLRRNALDLEILKNDFNTEYEQALAVYKSNYANYLALKENMGLAKEVYEVVNLQYRSGIKTYLEVIVSETDLRTSQINYYNAVYQLLISKIDVEKALGQIKY</sequence>
<dbReference type="SUPFAM" id="SSF56954">
    <property type="entry name" value="Outer membrane efflux proteins (OEP)"/>
    <property type="match status" value="1"/>
</dbReference>
<evidence type="ECO:0000256" key="8">
    <source>
        <dbReference type="SAM" id="SignalP"/>
    </source>
</evidence>
<gene>
    <name evidence="9" type="ORF">I5M32_13420</name>
</gene>
<keyword evidence="3" id="KW-0813">Transport</keyword>
<comment type="similarity">
    <text evidence="2">Belongs to the outer membrane factor (OMF) (TC 1.B.17) family.</text>
</comment>
<keyword evidence="7" id="KW-0998">Cell outer membrane</keyword>
<evidence type="ECO:0000256" key="4">
    <source>
        <dbReference type="ARBA" id="ARBA00022452"/>
    </source>
</evidence>